<keyword evidence="4" id="KW-0808">Transferase</keyword>
<accession>A0A2T2PCA6</accession>
<dbReference type="SFLD" id="SFLDS00019">
    <property type="entry name" value="Glutathione_Transferase_(cytos"/>
    <property type="match status" value="1"/>
</dbReference>
<organism evidence="4 5">
    <name type="scientific">Corynespora cassiicola Philippines</name>
    <dbReference type="NCBI Taxonomy" id="1448308"/>
    <lineage>
        <taxon>Eukaryota</taxon>
        <taxon>Fungi</taxon>
        <taxon>Dikarya</taxon>
        <taxon>Ascomycota</taxon>
        <taxon>Pezizomycotina</taxon>
        <taxon>Dothideomycetes</taxon>
        <taxon>Pleosporomycetidae</taxon>
        <taxon>Pleosporales</taxon>
        <taxon>Corynesporascaceae</taxon>
        <taxon>Corynespora</taxon>
    </lineage>
</organism>
<evidence type="ECO:0000259" key="2">
    <source>
        <dbReference type="PROSITE" id="PS50404"/>
    </source>
</evidence>
<dbReference type="Gene3D" id="3.40.30.10">
    <property type="entry name" value="Glutaredoxin"/>
    <property type="match status" value="1"/>
</dbReference>
<sequence length="184" mass="20970">MGASPVLEDATADPSNPLMLAESSAIADYLIHKYGNGRLALPPQHPRYADYLYWFHFANGNLQPTVFRRFMTRQFGIPTDDARFKGADERVRTAVGWVDRRLRENEWLAGDEFTAADVMTVWCFTTMRVFEPLDLEGYEGILKWLERCTKREGYRRAMARGDPELDIGELVSVKGPKVHEALGV</sequence>
<dbReference type="OrthoDB" id="2309723at2759"/>
<dbReference type="SFLD" id="SFLDG00358">
    <property type="entry name" value="Main_(cytGST)"/>
    <property type="match status" value="1"/>
</dbReference>
<dbReference type="Pfam" id="PF00043">
    <property type="entry name" value="GST_C"/>
    <property type="match status" value="1"/>
</dbReference>
<protein>
    <submittedName>
        <fullName evidence="4">Glutathione S-transferase</fullName>
    </submittedName>
</protein>
<evidence type="ECO:0000313" key="4">
    <source>
        <dbReference type="EMBL" id="PSN75313.1"/>
    </source>
</evidence>
<dbReference type="STRING" id="1448308.A0A2T2PCA6"/>
<evidence type="ECO:0000313" key="5">
    <source>
        <dbReference type="Proteomes" id="UP000240883"/>
    </source>
</evidence>
<evidence type="ECO:0000256" key="1">
    <source>
        <dbReference type="ARBA" id="ARBA00007409"/>
    </source>
</evidence>
<dbReference type="InterPro" id="IPR004045">
    <property type="entry name" value="Glutathione_S-Trfase_N"/>
</dbReference>
<dbReference type="PROSITE" id="PS50405">
    <property type="entry name" value="GST_CTER"/>
    <property type="match status" value="1"/>
</dbReference>
<reference evidence="4 5" key="1">
    <citation type="journal article" date="2018" name="Front. Microbiol.">
        <title>Genome-Wide Analysis of Corynespora cassiicola Leaf Fall Disease Putative Effectors.</title>
        <authorList>
            <person name="Lopez D."/>
            <person name="Ribeiro S."/>
            <person name="Label P."/>
            <person name="Fumanal B."/>
            <person name="Venisse J.S."/>
            <person name="Kohler A."/>
            <person name="de Oliveira R.R."/>
            <person name="Labutti K."/>
            <person name="Lipzen A."/>
            <person name="Lail K."/>
            <person name="Bauer D."/>
            <person name="Ohm R.A."/>
            <person name="Barry K.W."/>
            <person name="Spatafora J."/>
            <person name="Grigoriev I.V."/>
            <person name="Martin F.M."/>
            <person name="Pujade-Renaud V."/>
        </authorList>
    </citation>
    <scope>NUCLEOTIDE SEQUENCE [LARGE SCALE GENOMIC DNA]</scope>
    <source>
        <strain evidence="4 5">Philippines</strain>
    </source>
</reference>
<dbReference type="InterPro" id="IPR036282">
    <property type="entry name" value="Glutathione-S-Trfase_C_sf"/>
</dbReference>
<dbReference type="AlphaFoldDB" id="A0A2T2PCA6"/>
<comment type="similarity">
    <text evidence="1">Belongs to the GST superfamily.</text>
</comment>
<feature type="domain" description="GST C-terminal" evidence="3">
    <location>
        <begin position="44"/>
        <end position="165"/>
    </location>
</feature>
<dbReference type="Gene3D" id="1.20.1050.10">
    <property type="match status" value="1"/>
</dbReference>
<gene>
    <name evidence="4" type="ORF">BS50DRAFT_568001</name>
</gene>
<dbReference type="EMBL" id="KZ678128">
    <property type="protein sequence ID" value="PSN75313.1"/>
    <property type="molecule type" value="Genomic_DNA"/>
</dbReference>
<dbReference type="InterPro" id="IPR004046">
    <property type="entry name" value="GST_C"/>
</dbReference>
<evidence type="ECO:0000259" key="3">
    <source>
        <dbReference type="PROSITE" id="PS50405"/>
    </source>
</evidence>
<dbReference type="InterPro" id="IPR040079">
    <property type="entry name" value="Glutathione_S-Trfase"/>
</dbReference>
<keyword evidence="5" id="KW-1185">Reference proteome</keyword>
<feature type="domain" description="GST N-terminal" evidence="2">
    <location>
        <begin position="1"/>
        <end position="38"/>
    </location>
</feature>
<dbReference type="PANTHER" id="PTHR44051:SF8">
    <property type="entry name" value="GLUTATHIONE S-TRANSFERASE GSTA"/>
    <property type="match status" value="1"/>
</dbReference>
<feature type="non-terminal residue" evidence="4">
    <location>
        <position position="184"/>
    </location>
</feature>
<dbReference type="Proteomes" id="UP000240883">
    <property type="component" value="Unassembled WGS sequence"/>
</dbReference>
<name>A0A2T2PCA6_CORCC</name>
<dbReference type="PROSITE" id="PS50404">
    <property type="entry name" value="GST_NTER"/>
    <property type="match status" value="1"/>
</dbReference>
<dbReference type="SUPFAM" id="SSF47616">
    <property type="entry name" value="GST C-terminal domain-like"/>
    <property type="match status" value="1"/>
</dbReference>
<proteinExistence type="inferred from homology"/>
<dbReference type="PANTHER" id="PTHR44051">
    <property type="entry name" value="GLUTATHIONE S-TRANSFERASE-RELATED"/>
    <property type="match status" value="1"/>
</dbReference>
<dbReference type="GO" id="GO:0016740">
    <property type="term" value="F:transferase activity"/>
    <property type="evidence" value="ECO:0007669"/>
    <property type="project" value="UniProtKB-KW"/>
</dbReference>
<dbReference type="InterPro" id="IPR010987">
    <property type="entry name" value="Glutathione-S-Trfase_C-like"/>
</dbReference>